<dbReference type="SUPFAM" id="SSF55144">
    <property type="entry name" value="LigT-like"/>
    <property type="match status" value="1"/>
</dbReference>
<sequence>MGTERNEHGATQDGSTERGATQDGAAQGSIRLPGASQSFLGIVIPVEGEYARKVSQTRATTGDPFAYIPPHITLMSGVPLTDPAEAIAHVRNVVSGFSSFPIRFAGTDTFYPVSPVTYLRVVEGERELTELHERLHAGPLDSKPAFPFVPHLTLAQEIAPERLAEVRREWEDVSFNMAAHSVTVHVGDGAGAWTQIEELVFNG</sequence>
<dbReference type="EMBL" id="JASODW010000003">
    <property type="protein sequence ID" value="MDK6274866.1"/>
    <property type="molecule type" value="Genomic_DNA"/>
</dbReference>
<dbReference type="PANTHER" id="PTHR40037">
    <property type="entry name" value="PHOSPHOESTERASE YJCG-RELATED"/>
    <property type="match status" value="1"/>
</dbReference>
<comment type="caution">
    <text evidence="2">The sequence shown here is derived from an EMBL/GenBank/DDBJ whole genome shotgun (WGS) entry which is preliminary data.</text>
</comment>
<dbReference type="AlphaFoldDB" id="A0AAP4CAR1"/>
<feature type="region of interest" description="Disordered" evidence="1">
    <location>
        <begin position="1"/>
        <end position="29"/>
    </location>
</feature>
<protein>
    <submittedName>
        <fullName evidence="2">2'-5' RNA ligase family protein</fullName>
    </submittedName>
</protein>
<dbReference type="Gene3D" id="3.90.1140.10">
    <property type="entry name" value="Cyclic phosphodiesterase"/>
    <property type="match status" value="1"/>
</dbReference>
<feature type="compositionally biased region" description="Basic and acidic residues" evidence="1">
    <location>
        <begin position="1"/>
        <end position="10"/>
    </location>
</feature>
<dbReference type="Pfam" id="PF13563">
    <property type="entry name" value="2_5_RNA_ligase2"/>
    <property type="match status" value="1"/>
</dbReference>
<gene>
    <name evidence="2" type="ORF">QP116_03780</name>
</gene>
<dbReference type="GO" id="GO:0016874">
    <property type="term" value="F:ligase activity"/>
    <property type="evidence" value="ECO:0007669"/>
    <property type="project" value="UniProtKB-KW"/>
</dbReference>
<dbReference type="InterPro" id="IPR009097">
    <property type="entry name" value="Cyclic_Pdiesterase"/>
</dbReference>
<dbReference type="PANTHER" id="PTHR40037:SF1">
    <property type="entry name" value="PHOSPHOESTERASE SAOUHSC_00951-RELATED"/>
    <property type="match status" value="1"/>
</dbReference>
<organism evidence="2 3">
    <name type="scientific">Pseudoglutamicibacter cumminsii</name>
    <dbReference type="NCBI Taxonomy" id="156979"/>
    <lineage>
        <taxon>Bacteria</taxon>
        <taxon>Bacillati</taxon>
        <taxon>Actinomycetota</taxon>
        <taxon>Actinomycetes</taxon>
        <taxon>Micrococcales</taxon>
        <taxon>Micrococcaceae</taxon>
        <taxon>Pseudoglutamicibacter</taxon>
    </lineage>
</organism>
<evidence type="ECO:0000313" key="2">
    <source>
        <dbReference type="EMBL" id="MDK6274866.1"/>
    </source>
</evidence>
<evidence type="ECO:0000256" key="1">
    <source>
        <dbReference type="SAM" id="MobiDB-lite"/>
    </source>
</evidence>
<name>A0AAP4CAR1_9MICC</name>
<reference evidence="2" key="1">
    <citation type="submission" date="2023-05" db="EMBL/GenBank/DDBJ databases">
        <title>Cataloging the Phylogenetic Diversity of Human Bladder Bacteria.</title>
        <authorList>
            <person name="Du J."/>
        </authorList>
    </citation>
    <scope>NUCLEOTIDE SEQUENCE</scope>
    <source>
        <strain evidence="2">UMB9978</strain>
    </source>
</reference>
<dbReference type="InterPro" id="IPR050580">
    <property type="entry name" value="2H_phosphoesterase_YjcG-like"/>
</dbReference>
<dbReference type="Proteomes" id="UP001240483">
    <property type="component" value="Unassembled WGS sequence"/>
</dbReference>
<proteinExistence type="predicted"/>
<dbReference type="RefSeq" id="WP_285332801.1">
    <property type="nucleotide sequence ID" value="NZ_CALUAG010000010.1"/>
</dbReference>
<evidence type="ECO:0000313" key="3">
    <source>
        <dbReference type="Proteomes" id="UP001240483"/>
    </source>
</evidence>
<keyword evidence="2" id="KW-0436">Ligase</keyword>
<accession>A0AAP4CAR1</accession>